<gene>
    <name evidence="2" type="ORF">D5H75_36075</name>
</gene>
<dbReference type="AlphaFoldDB" id="A0A3A4A355"/>
<protein>
    <submittedName>
        <fullName evidence="2">Uncharacterized protein</fullName>
    </submittedName>
</protein>
<evidence type="ECO:0000256" key="1">
    <source>
        <dbReference type="SAM" id="MobiDB-lite"/>
    </source>
</evidence>
<accession>A0A3A4A355</accession>
<dbReference type="EMBL" id="QZEY01000023">
    <property type="protein sequence ID" value="RJL22022.1"/>
    <property type="molecule type" value="Genomic_DNA"/>
</dbReference>
<feature type="region of interest" description="Disordered" evidence="1">
    <location>
        <begin position="29"/>
        <end position="48"/>
    </location>
</feature>
<organism evidence="2 3">
    <name type="scientific">Bailinhaonella thermotolerans</name>
    <dbReference type="NCBI Taxonomy" id="1070861"/>
    <lineage>
        <taxon>Bacteria</taxon>
        <taxon>Bacillati</taxon>
        <taxon>Actinomycetota</taxon>
        <taxon>Actinomycetes</taxon>
        <taxon>Streptosporangiales</taxon>
        <taxon>Streptosporangiaceae</taxon>
        <taxon>Bailinhaonella</taxon>
    </lineage>
</organism>
<feature type="region of interest" description="Disordered" evidence="1">
    <location>
        <begin position="1"/>
        <end position="24"/>
    </location>
</feature>
<comment type="caution">
    <text evidence="2">The sequence shown here is derived from an EMBL/GenBank/DDBJ whole genome shotgun (WGS) entry which is preliminary data.</text>
</comment>
<dbReference type="Proteomes" id="UP000265768">
    <property type="component" value="Unassembled WGS sequence"/>
</dbReference>
<evidence type="ECO:0000313" key="2">
    <source>
        <dbReference type="EMBL" id="RJL22022.1"/>
    </source>
</evidence>
<evidence type="ECO:0000313" key="3">
    <source>
        <dbReference type="Proteomes" id="UP000265768"/>
    </source>
</evidence>
<name>A0A3A4A355_9ACTN</name>
<reference evidence="2 3" key="1">
    <citation type="submission" date="2018-09" db="EMBL/GenBank/DDBJ databases">
        <title>YIM 75507 draft genome.</title>
        <authorList>
            <person name="Tang S."/>
            <person name="Feng Y."/>
        </authorList>
    </citation>
    <scope>NUCLEOTIDE SEQUENCE [LARGE SCALE GENOMIC DNA]</scope>
    <source>
        <strain evidence="2 3">YIM 75507</strain>
    </source>
</reference>
<proteinExistence type="predicted"/>
<keyword evidence="3" id="KW-1185">Reference proteome</keyword>
<sequence length="71" mass="7528">MAMTASGAQTRARADPNFMPGSGWTATAIRAPRVTSARRTRASKSAGVASLFQMEPSLAVEERMRLAPFSG</sequence>